<keyword evidence="5 6" id="KW-0472">Membrane</keyword>
<dbReference type="Proteomes" id="UP000016960">
    <property type="component" value="Unassembled WGS sequence"/>
</dbReference>
<dbReference type="InterPro" id="IPR011701">
    <property type="entry name" value="MFS"/>
</dbReference>
<feature type="transmembrane region" description="Helical" evidence="6">
    <location>
        <begin position="247"/>
        <end position="267"/>
    </location>
</feature>
<dbReference type="GO" id="GO:0016020">
    <property type="term" value="C:membrane"/>
    <property type="evidence" value="ECO:0007669"/>
    <property type="project" value="UniProtKB-SubCell"/>
</dbReference>
<feature type="transmembrane region" description="Helical" evidence="6">
    <location>
        <begin position="376"/>
        <end position="397"/>
    </location>
</feature>
<evidence type="ECO:0000313" key="7">
    <source>
        <dbReference type="EMBL" id="ERN41215.1"/>
    </source>
</evidence>
<evidence type="ECO:0000256" key="3">
    <source>
        <dbReference type="ARBA" id="ARBA00022692"/>
    </source>
</evidence>
<dbReference type="STRING" id="582515.KR51_00021890"/>
<feature type="transmembrane region" description="Helical" evidence="6">
    <location>
        <begin position="139"/>
        <end position="161"/>
    </location>
</feature>
<dbReference type="RefSeq" id="WP_022607278.1">
    <property type="nucleotide sequence ID" value="NZ_ASSJ01000052.1"/>
</dbReference>
<dbReference type="PANTHER" id="PTHR19432">
    <property type="entry name" value="SUGAR TRANSPORTER"/>
    <property type="match status" value="1"/>
</dbReference>
<organism evidence="7 8">
    <name type="scientific">Rubidibacter lacunae KORDI 51-2</name>
    <dbReference type="NCBI Taxonomy" id="582515"/>
    <lineage>
        <taxon>Bacteria</taxon>
        <taxon>Bacillati</taxon>
        <taxon>Cyanobacteriota</taxon>
        <taxon>Cyanophyceae</taxon>
        <taxon>Oscillatoriophycideae</taxon>
        <taxon>Chroococcales</taxon>
        <taxon>Aphanothecaceae</taxon>
        <taxon>Rubidibacter</taxon>
    </lineage>
</organism>
<dbReference type="PATRIC" id="fig|582515.4.peg.2461"/>
<dbReference type="InterPro" id="IPR036259">
    <property type="entry name" value="MFS_trans_sf"/>
</dbReference>
<dbReference type="GO" id="GO:0022857">
    <property type="term" value="F:transmembrane transporter activity"/>
    <property type="evidence" value="ECO:0007669"/>
    <property type="project" value="InterPro"/>
</dbReference>
<keyword evidence="3 6" id="KW-0812">Transmembrane</keyword>
<reference evidence="7 8" key="1">
    <citation type="submission" date="2013-05" db="EMBL/GenBank/DDBJ databases">
        <title>Draft genome sequence of Rubidibacter lacunae KORDI 51-2.</title>
        <authorList>
            <person name="Choi D.H."/>
            <person name="Noh J.H."/>
            <person name="Kwon K.-K."/>
            <person name="Lee J.-H."/>
            <person name="Ryu J.-Y."/>
        </authorList>
    </citation>
    <scope>NUCLEOTIDE SEQUENCE [LARGE SCALE GENOMIC DNA]</scope>
    <source>
        <strain evidence="7 8">KORDI 51-2</strain>
    </source>
</reference>
<dbReference type="EMBL" id="ASSJ01000052">
    <property type="protein sequence ID" value="ERN41215.1"/>
    <property type="molecule type" value="Genomic_DNA"/>
</dbReference>
<sequence length="433" mass="47721">MRKQPFGFWQLWNMSFGFLGIQFGWTLQMANTSAIYEYLGATPEEIPLLWLAAPLSGLIVQPTIGYMSDRTWGPLGRRRPFFLIGAIFSSIALVLMPNSSTLWMAAGLLWILDTSVNVSMVPFRAFVSDLVPESQYTRGFAMQSFFIGAGAVIASLCPWMLNHIFRLQNATGVDSQVPLTVKWSYYIGAAVFLGTVLWTVLLAEEHPPKNMKDFRRRQEQSGGILGSFKGILSAIATMPAIMRQLAWVQFFSWLGIFCVFIYFPPAVSHQIFGAASESTVLYTEGIEWAGLCIGLYNAVCFVYSLALGRLSALTGRIFMHAASLLLGGIGLILLFFASDRISMLLPMACFGLTWASVLTLPYSMLSEVLPVRETGIYMGLFNTFIVIPQIVVVLGMGWVMDNLLDNDPLLAIAFGGISLLVASALTQGIRETA</sequence>
<dbReference type="InParanoid" id="U5DND8"/>
<evidence type="ECO:0000256" key="4">
    <source>
        <dbReference type="ARBA" id="ARBA00022989"/>
    </source>
</evidence>
<feature type="transmembrane region" description="Helical" evidence="6">
    <location>
        <begin position="344"/>
        <end position="364"/>
    </location>
</feature>
<feature type="transmembrane region" description="Helical" evidence="6">
    <location>
        <begin position="409"/>
        <end position="429"/>
    </location>
</feature>
<accession>U5DND8</accession>
<name>U5DND8_9CHRO</name>
<keyword evidence="4 6" id="KW-1133">Transmembrane helix</keyword>
<dbReference type="PANTHER" id="PTHR19432:SF35">
    <property type="entry name" value="SOLUTE CARRIER FAMILY 45 MEMBER 3 ISOFORM X1"/>
    <property type="match status" value="1"/>
</dbReference>
<evidence type="ECO:0000256" key="2">
    <source>
        <dbReference type="ARBA" id="ARBA00022448"/>
    </source>
</evidence>
<evidence type="ECO:0000313" key="8">
    <source>
        <dbReference type="Proteomes" id="UP000016960"/>
    </source>
</evidence>
<evidence type="ECO:0000256" key="6">
    <source>
        <dbReference type="SAM" id="Phobius"/>
    </source>
</evidence>
<dbReference type="eggNOG" id="COG2211">
    <property type="taxonomic scope" value="Bacteria"/>
</dbReference>
<comment type="subcellular location">
    <subcellularLocation>
        <location evidence="1">Membrane</location>
        <topology evidence="1">Multi-pass membrane protein</topology>
    </subcellularLocation>
</comment>
<feature type="transmembrane region" description="Helical" evidence="6">
    <location>
        <begin position="80"/>
        <end position="96"/>
    </location>
</feature>
<evidence type="ECO:0000256" key="1">
    <source>
        <dbReference type="ARBA" id="ARBA00004141"/>
    </source>
</evidence>
<dbReference type="Gene3D" id="1.20.1250.20">
    <property type="entry name" value="MFS general substrate transporter like domains"/>
    <property type="match status" value="1"/>
</dbReference>
<feature type="transmembrane region" description="Helical" evidence="6">
    <location>
        <begin position="317"/>
        <end position="337"/>
    </location>
</feature>
<dbReference type="FunCoup" id="U5DND8">
    <property type="interactions" value="315"/>
</dbReference>
<evidence type="ECO:0000256" key="5">
    <source>
        <dbReference type="ARBA" id="ARBA00023136"/>
    </source>
</evidence>
<dbReference type="Pfam" id="PF07690">
    <property type="entry name" value="MFS_1"/>
    <property type="match status" value="1"/>
</dbReference>
<keyword evidence="2" id="KW-0813">Transport</keyword>
<feature type="transmembrane region" description="Helical" evidence="6">
    <location>
        <begin position="183"/>
        <end position="203"/>
    </location>
</feature>
<feature type="transmembrane region" description="Helical" evidence="6">
    <location>
        <begin position="224"/>
        <end position="241"/>
    </location>
</feature>
<keyword evidence="8" id="KW-1185">Reference proteome</keyword>
<proteinExistence type="predicted"/>
<dbReference type="SUPFAM" id="SSF103473">
    <property type="entry name" value="MFS general substrate transporter"/>
    <property type="match status" value="1"/>
</dbReference>
<feature type="transmembrane region" description="Helical" evidence="6">
    <location>
        <begin position="288"/>
        <end position="305"/>
    </location>
</feature>
<protein>
    <submittedName>
        <fullName evidence="7">Na+/melibiose symporter</fullName>
    </submittedName>
</protein>
<feature type="transmembrane region" description="Helical" evidence="6">
    <location>
        <begin position="48"/>
        <end position="68"/>
    </location>
</feature>
<comment type="caution">
    <text evidence="7">The sequence shown here is derived from an EMBL/GenBank/DDBJ whole genome shotgun (WGS) entry which is preliminary data.</text>
</comment>
<dbReference type="AlphaFoldDB" id="U5DND8"/>
<gene>
    <name evidence="7" type="ORF">KR51_00021890</name>
</gene>